<accession>A0A9W4CG31</accession>
<proteinExistence type="predicted"/>
<dbReference type="PANTHER" id="PTHR48050">
    <property type="entry name" value="STEROL 3-BETA-GLUCOSYLTRANSFERASE"/>
    <property type="match status" value="1"/>
</dbReference>
<evidence type="ECO:0000313" key="1">
    <source>
        <dbReference type="EMBL" id="CAD5925762.1"/>
    </source>
</evidence>
<dbReference type="FunFam" id="3.40.50.2000:FF:000072">
    <property type="entry name" value="Glycosyl transferase"/>
    <property type="match status" value="1"/>
</dbReference>
<dbReference type="EMBL" id="LR882967">
    <property type="protein sequence ID" value="CAD5925762.1"/>
    <property type="molecule type" value="Genomic_DNA"/>
</dbReference>
<reference evidence="1" key="1">
    <citation type="submission" date="2020-09" db="EMBL/GenBank/DDBJ databases">
        <authorList>
            <person name="Blom J."/>
        </authorList>
    </citation>
    <scope>NUCLEOTIDE SEQUENCE</scope>
    <source>
        <strain evidence="1">No.713</strain>
    </source>
</reference>
<dbReference type="GO" id="GO:0016758">
    <property type="term" value="F:hexosyltransferase activity"/>
    <property type="evidence" value="ECO:0007669"/>
    <property type="project" value="UniProtKB-ARBA"/>
</dbReference>
<organism evidence="1 2">
    <name type="scientific">Planktothrix pseudagardhii</name>
    <dbReference type="NCBI Taxonomy" id="132604"/>
    <lineage>
        <taxon>Bacteria</taxon>
        <taxon>Bacillati</taxon>
        <taxon>Cyanobacteriota</taxon>
        <taxon>Cyanophyceae</taxon>
        <taxon>Oscillatoriophycideae</taxon>
        <taxon>Oscillatoriales</taxon>
        <taxon>Microcoleaceae</taxon>
        <taxon>Planktothrix</taxon>
    </lineage>
</organism>
<dbReference type="SUPFAM" id="SSF53756">
    <property type="entry name" value="UDP-Glycosyltransferase/glycogen phosphorylase"/>
    <property type="match status" value="1"/>
</dbReference>
<sequence>MTHFGILCPASTGHLNTMIPLGCELLRRGHQVTVFNFLDAEAKTLASGLEFYPLDQGNSTTRVITETLTQLGKLNGLAAFQYTIKLLAESADTVLKEAPTAIKNAGVEALLVDQVSPEGGTVAEFLNIPFITICSALVLNRNINIPPVITTWQYNPTWKGRLRNQLGYQLITQATKPIRQVIAEYRQKWNLPLHSHPNDAYSKLAQISQQPAEFEFPRTNLPSYFHFTGPYHNSASRQPVPFPFEQLNGKPLIYASMGTIQNRLLDIFQQIASACEGLEAQLVISLGGSTTPESLPKLPGNPIIVGYAPQLELLQKATLTITHAGMNTTLESLSNGVPMVAIPIANDQPGVAVRIAYTGVGEMVPLKKLSVPKLRTAIIKVLTEDSYKKRAIALQEAIARSGGVKKAADIIEQVVLTGKPVLATK</sequence>
<keyword evidence="1" id="KW-0808">Transferase</keyword>
<dbReference type="RefSeq" id="WP_254173104.1">
    <property type="nucleotide sequence ID" value="NZ_LR882967.1"/>
</dbReference>
<dbReference type="CDD" id="cd03784">
    <property type="entry name" value="GT1_Gtf-like"/>
    <property type="match status" value="1"/>
</dbReference>
<dbReference type="KEGG" id="ppsu:NO713_00960"/>
<dbReference type="Gene3D" id="3.40.50.2000">
    <property type="entry name" value="Glycogen Phosphorylase B"/>
    <property type="match status" value="2"/>
</dbReference>
<dbReference type="Proteomes" id="UP001153719">
    <property type="component" value="Chromosome"/>
</dbReference>
<dbReference type="GO" id="GO:0017000">
    <property type="term" value="P:antibiotic biosynthetic process"/>
    <property type="evidence" value="ECO:0007669"/>
    <property type="project" value="UniProtKB-ARBA"/>
</dbReference>
<dbReference type="InterPro" id="IPR002213">
    <property type="entry name" value="UDP_glucos_trans"/>
</dbReference>
<keyword evidence="2" id="KW-1185">Reference proteome</keyword>
<dbReference type="PANTHER" id="PTHR48050:SF13">
    <property type="entry name" value="STEROL 3-BETA-GLUCOSYLTRANSFERASE UGT80A2"/>
    <property type="match status" value="1"/>
</dbReference>
<gene>
    <name evidence="1" type="primary">crtX</name>
    <name evidence="1" type="ORF">NO713_00960</name>
</gene>
<dbReference type="EC" id="2.4.1.276" evidence="1"/>
<evidence type="ECO:0000313" key="2">
    <source>
        <dbReference type="Proteomes" id="UP001153719"/>
    </source>
</evidence>
<keyword evidence="1" id="KW-0328">Glycosyltransferase</keyword>
<dbReference type="InterPro" id="IPR050426">
    <property type="entry name" value="Glycosyltransferase_28"/>
</dbReference>
<protein>
    <submittedName>
        <fullName evidence="1">Zeaxanthin glucosyltransferase</fullName>
        <ecNumber evidence="1">2.4.1.276</ecNumber>
    </submittedName>
</protein>
<dbReference type="Pfam" id="PF00201">
    <property type="entry name" value="UDPGT"/>
    <property type="match status" value="1"/>
</dbReference>
<dbReference type="GO" id="GO:0008194">
    <property type="term" value="F:UDP-glycosyltransferase activity"/>
    <property type="evidence" value="ECO:0007669"/>
    <property type="project" value="InterPro"/>
</dbReference>
<name>A0A9W4CG31_9CYAN</name>
<dbReference type="AlphaFoldDB" id="A0A9W4CG31"/>